<accession>A9G670</accession>
<dbReference type="BioCyc" id="SCEL448385:SCE_RS12805-MONOMER"/>
<dbReference type="Proteomes" id="UP000002139">
    <property type="component" value="Chromosome"/>
</dbReference>
<protein>
    <submittedName>
        <fullName evidence="2">Uncharacterized protein</fullName>
    </submittedName>
</protein>
<sequence>MSTMSAASARDTGADAAAQDRPSSARRRSLAGLRAGGTGVRAPWWLVAAAAALLSPWRAGAAPPRAAVQLEYRRAPGAERCPGEGLLREEMARQLGYDPVEPEAAAQAKALVFRGPGREIHATMDLYDADGSIAWSRHLVVYHDDCKELVMNMALSLRIALDPSLHVPPAPPPPPLSPAPPPPDALAAAPAQRAWPDVRVGLAGSAVFGTLQETTAGTALHVALRYPSFTLGVEGHVQLPVTIQLDEATSISTWLAAANLMPCSQRRHLFACAVASIGVVTTSSTDARIIDTSSLWLATGPRAGIEIPISDRLAIQFYGDIVLRLSEFRVESQEGVLWTPPAYGGLVGLRLDVNLDPRSEAPARRAALPRGAEAAH</sequence>
<gene>
    <name evidence="2" type="ordered locus">sce2499</name>
</gene>
<evidence type="ECO:0000313" key="2">
    <source>
        <dbReference type="EMBL" id="CAN92658.1"/>
    </source>
</evidence>
<organism evidence="2 3">
    <name type="scientific">Sorangium cellulosum (strain So ce56)</name>
    <name type="common">Polyangium cellulosum (strain So ce56)</name>
    <dbReference type="NCBI Taxonomy" id="448385"/>
    <lineage>
        <taxon>Bacteria</taxon>
        <taxon>Pseudomonadati</taxon>
        <taxon>Myxococcota</taxon>
        <taxon>Polyangia</taxon>
        <taxon>Polyangiales</taxon>
        <taxon>Polyangiaceae</taxon>
        <taxon>Sorangium</taxon>
    </lineage>
</organism>
<dbReference type="EMBL" id="AM746676">
    <property type="protein sequence ID" value="CAN92658.1"/>
    <property type="molecule type" value="Genomic_DNA"/>
</dbReference>
<proteinExistence type="predicted"/>
<dbReference type="STRING" id="448385.sce2499"/>
<evidence type="ECO:0000313" key="3">
    <source>
        <dbReference type="Proteomes" id="UP000002139"/>
    </source>
</evidence>
<name>A9G670_SORC5</name>
<dbReference type="AlphaFoldDB" id="A9G670"/>
<reference evidence="2 3" key="1">
    <citation type="journal article" date="2007" name="Nat. Biotechnol.">
        <title>Complete genome sequence of the myxobacterium Sorangium cellulosum.</title>
        <authorList>
            <person name="Schneiker S."/>
            <person name="Perlova O."/>
            <person name="Kaiser O."/>
            <person name="Gerth K."/>
            <person name="Alici A."/>
            <person name="Altmeyer M.O."/>
            <person name="Bartels D."/>
            <person name="Bekel T."/>
            <person name="Beyer S."/>
            <person name="Bode E."/>
            <person name="Bode H.B."/>
            <person name="Bolten C.J."/>
            <person name="Choudhuri J.V."/>
            <person name="Doss S."/>
            <person name="Elnakady Y.A."/>
            <person name="Frank B."/>
            <person name="Gaigalat L."/>
            <person name="Goesmann A."/>
            <person name="Groeger C."/>
            <person name="Gross F."/>
            <person name="Jelsbak L."/>
            <person name="Jelsbak L."/>
            <person name="Kalinowski J."/>
            <person name="Kegler C."/>
            <person name="Knauber T."/>
            <person name="Konietzny S."/>
            <person name="Kopp M."/>
            <person name="Krause L."/>
            <person name="Krug D."/>
            <person name="Linke B."/>
            <person name="Mahmud T."/>
            <person name="Martinez-Arias R."/>
            <person name="McHardy A.C."/>
            <person name="Merai M."/>
            <person name="Meyer F."/>
            <person name="Mormann S."/>
            <person name="Munoz-Dorado J."/>
            <person name="Perez J."/>
            <person name="Pradella S."/>
            <person name="Rachid S."/>
            <person name="Raddatz G."/>
            <person name="Rosenau F."/>
            <person name="Rueckert C."/>
            <person name="Sasse F."/>
            <person name="Scharfe M."/>
            <person name="Schuster S.C."/>
            <person name="Suen G."/>
            <person name="Treuner-Lange A."/>
            <person name="Velicer G.J."/>
            <person name="Vorholter F.-J."/>
            <person name="Weissman K.J."/>
            <person name="Welch R.D."/>
            <person name="Wenzel S.C."/>
            <person name="Whitworth D.E."/>
            <person name="Wilhelm S."/>
            <person name="Wittmann C."/>
            <person name="Bloecker H."/>
            <person name="Puehler A."/>
            <person name="Mueller R."/>
        </authorList>
    </citation>
    <scope>NUCLEOTIDE SEQUENCE [LARGE SCALE GENOMIC DNA]</scope>
    <source>
        <strain evidence="3">So ce56</strain>
    </source>
</reference>
<keyword evidence="3" id="KW-1185">Reference proteome</keyword>
<feature type="compositionally biased region" description="Low complexity" evidence="1">
    <location>
        <begin position="1"/>
        <end position="20"/>
    </location>
</feature>
<feature type="region of interest" description="Disordered" evidence="1">
    <location>
        <begin position="168"/>
        <end position="190"/>
    </location>
</feature>
<dbReference type="KEGG" id="scl:sce2499"/>
<feature type="compositionally biased region" description="Pro residues" evidence="1">
    <location>
        <begin position="168"/>
        <end position="184"/>
    </location>
</feature>
<evidence type="ECO:0000256" key="1">
    <source>
        <dbReference type="SAM" id="MobiDB-lite"/>
    </source>
</evidence>
<feature type="region of interest" description="Disordered" evidence="1">
    <location>
        <begin position="1"/>
        <end position="29"/>
    </location>
</feature>
<dbReference type="HOGENOM" id="CLU_731377_0_0_7"/>